<dbReference type="EMBL" id="AEVS01000094">
    <property type="protein sequence ID" value="EGA64129.1"/>
    <property type="molecule type" value="Genomic_DNA"/>
</dbReference>
<keyword evidence="7" id="KW-1185">Reference proteome</keyword>
<name>E8LYS8_9VIBR</name>
<dbReference type="AlphaFoldDB" id="E8LYS8"/>
<evidence type="ECO:0000313" key="6">
    <source>
        <dbReference type="EMBL" id="EGA64129.1"/>
    </source>
</evidence>
<dbReference type="PROSITE" id="PS50043">
    <property type="entry name" value="HTH_LUXR_2"/>
    <property type="match status" value="1"/>
</dbReference>
<dbReference type="Pfam" id="PF00072">
    <property type="entry name" value="Response_reg"/>
    <property type="match status" value="1"/>
</dbReference>
<evidence type="ECO:0000259" key="5">
    <source>
        <dbReference type="PROSITE" id="PS50110"/>
    </source>
</evidence>
<dbReference type="PANTHER" id="PTHR45566">
    <property type="entry name" value="HTH-TYPE TRANSCRIPTIONAL REGULATOR YHJB-RELATED"/>
    <property type="match status" value="1"/>
</dbReference>
<organism evidence="6 7">
    <name type="scientific">Vibrio brasiliensis LMG 20546</name>
    <dbReference type="NCBI Taxonomy" id="945543"/>
    <lineage>
        <taxon>Bacteria</taxon>
        <taxon>Pseudomonadati</taxon>
        <taxon>Pseudomonadota</taxon>
        <taxon>Gammaproteobacteria</taxon>
        <taxon>Vibrionales</taxon>
        <taxon>Vibrionaceae</taxon>
        <taxon>Vibrio</taxon>
        <taxon>Vibrio oreintalis group</taxon>
    </lineage>
</organism>
<feature type="domain" description="HTH luxR-type" evidence="4">
    <location>
        <begin position="147"/>
        <end position="212"/>
    </location>
</feature>
<dbReference type="Pfam" id="PF00196">
    <property type="entry name" value="GerE"/>
    <property type="match status" value="1"/>
</dbReference>
<dbReference type="SUPFAM" id="SSF52172">
    <property type="entry name" value="CheY-like"/>
    <property type="match status" value="1"/>
</dbReference>
<dbReference type="PROSITE" id="PS50110">
    <property type="entry name" value="RESPONSE_REGULATORY"/>
    <property type="match status" value="1"/>
</dbReference>
<sequence>MYKVLIADDHPLFRDAIVHILASQFPNSTTYETEDIASTIEFAKDNDDIDLIMLDLNMPGMTGLNGLLDLINECPTTPVVVVSAENKKQVILQTIAYGAVGFIAKSSSKEVIAEAIENVLEGNIYLPADIIRTQATTASVKQESPLTPEMLSSLTRRQLMVLKCMTKGEANKQIAYNLNVSETTVKSHVSSILKKLGVTNRVQAVLGCSDIDFNQYLKR</sequence>
<proteinExistence type="predicted"/>
<dbReference type="InterPro" id="IPR011006">
    <property type="entry name" value="CheY-like_superfamily"/>
</dbReference>
<dbReference type="InterPro" id="IPR001789">
    <property type="entry name" value="Sig_transdc_resp-reg_receiver"/>
</dbReference>
<dbReference type="SMART" id="SM00421">
    <property type="entry name" value="HTH_LUXR"/>
    <property type="match status" value="1"/>
</dbReference>
<dbReference type="CDD" id="cd17535">
    <property type="entry name" value="REC_NarL-like"/>
    <property type="match status" value="1"/>
</dbReference>
<dbReference type="InterPro" id="IPR000792">
    <property type="entry name" value="Tscrpt_reg_LuxR_C"/>
</dbReference>
<dbReference type="PROSITE" id="PS00622">
    <property type="entry name" value="HTH_LUXR_1"/>
    <property type="match status" value="1"/>
</dbReference>
<dbReference type="OrthoDB" id="9814495at2"/>
<dbReference type="InterPro" id="IPR016032">
    <property type="entry name" value="Sig_transdc_resp-reg_C-effctor"/>
</dbReference>
<accession>E8LYS8</accession>
<evidence type="ECO:0000256" key="3">
    <source>
        <dbReference type="PROSITE-ProRule" id="PRU00169"/>
    </source>
</evidence>
<dbReference type="CDD" id="cd06170">
    <property type="entry name" value="LuxR_C_like"/>
    <property type="match status" value="1"/>
</dbReference>
<evidence type="ECO:0000256" key="2">
    <source>
        <dbReference type="ARBA" id="ARBA00023125"/>
    </source>
</evidence>
<dbReference type="InterPro" id="IPR051015">
    <property type="entry name" value="EvgA-like"/>
</dbReference>
<dbReference type="STRING" id="945543.VIBR0546_06532"/>
<keyword evidence="2" id="KW-0238">DNA-binding</keyword>
<protein>
    <submittedName>
        <fullName evidence="6">Two component LuxR family transcriptional regulator</fullName>
    </submittedName>
</protein>
<dbReference type="RefSeq" id="WP_006881000.1">
    <property type="nucleotide sequence ID" value="NZ_AEVS01000094.1"/>
</dbReference>
<dbReference type="Proteomes" id="UP000004371">
    <property type="component" value="Unassembled WGS sequence"/>
</dbReference>
<reference evidence="6 7" key="1">
    <citation type="journal article" date="2012" name="Int. J. Syst. Evol. Microbiol.">
        <title>Vibrio caribbeanicus sp. nov., isolated from the marine sponge Scleritoderma cyanea.</title>
        <authorList>
            <person name="Hoffmann M."/>
            <person name="Monday S.R."/>
            <person name="Allard M.W."/>
            <person name="Strain E.A."/>
            <person name="Whittaker P."/>
            <person name="Naum M."/>
            <person name="McCarthy P.J."/>
            <person name="Lopez J.V."/>
            <person name="Fischer M."/>
            <person name="Brown E.W."/>
        </authorList>
    </citation>
    <scope>NUCLEOTIDE SEQUENCE [LARGE SCALE GENOMIC DNA]</scope>
    <source>
        <strain evidence="6 7">LMG 20546</strain>
    </source>
</reference>
<dbReference type="PANTHER" id="PTHR45566:SF1">
    <property type="entry name" value="HTH-TYPE TRANSCRIPTIONAL REGULATOR YHJB-RELATED"/>
    <property type="match status" value="1"/>
</dbReference>
<dbReference type="eggNOG" id="COG2197">
    <property type="taxonomic scope" value="Bacteria"/>
</dbReference>
<evidence type="ECO:0000256" key="1">
    <source>
        <dbReference type="ARBA" id="ARBA00022553"/>
    </source>
</evidence>
<gene>
    <name evidence="6" type="ORF">VIBR0546_06532</name>
</gene>
<dbReference type="InterPro" id="IPR058245">
    <property type="entry name" value="NreC/VraR/RcsB-like_REC"/>
</dbReference>
<feature type="modified residue" description="4-aspartylphosphate" evidence="3">
    <location>
        <position position="55"/>
    </location>
</feature>
<comment type="caution">
    <text evidence="6">The sequence shown here is derived from an EMBL/GenBank/DDBJ whole genome shotgun (WGS) entry which is preliminary data.</text>
</comment>
<dbReference type="GO" id="GO:0006355">
    <property type="term" value="P:regulation of DNA-templated transcription"/>
    <property type="evidence" value="ECO:0007669"/>
    <property type="project" value="InterPro"/>
</dbReference>
<dbReference type="Gene3D" id="3.40.50.2300">
    <property type="match status" value="1"/>
</dbReference>
<dbReference type="GO" id="GO:0000160">
    <property type="term" value="P:phosphorelay signal transduction system"/>
    <property type="evidence" value="ECO:0007669"/>
    <property type="project" value="InterPro"/>
</dbReference>
<keyword evidence="1 3" id="KW-0597">Phosphoprotein</keyword>
<evidence type="ECO:0000259" key="4">
    <source>
        <dbReference type="PROSITE" id="PS50043"/>
    </source>
</evidence>
<feature type="domain" description="Response regulatory" evidence="5">
    <location>
        <begin position="3"/>
        <end position="120"/>
    </location>
</feature>
<dbReference type="SUPFAM" id="SSF46894">
    <property type="entry name" value="C-terminal effector domain of the bipartite response regulators"/>
    <property type="match status" value="1"/>
</dbReference>
<dbReference type="SMART" id="SM00448">
    <property type="entry name" value="REC"/>
    <property type="match status" value="1"/>
</dbReference>
<dbReference type="GO" id="GO:0003677">
    <property type="term" value="F:DNA binding"/>
    <property type="evidence" value="ECO:0007669"/>
    <property type="project" value="UniProtKB-KW"/>
</dbReference>
<evidence type="ECO:0000313" key="7">
    <source>
        <dbReference type="Proteomes" id="UP000004371"/>
    </source>
</evidence>
<dbReference type="PRINTS" id="PR00038">
    <property type="entry name" value="HTHLUXR"/>
</dbReference>